<feature type="non-terminal residue" evidence="2">
    <location>
        <position position="68"/>
    </location>
</feature>
<dbReference type="AlphaFoldDB" id="A0A5N6UAV4"/>
<keyword evidence="1" id="KW-1133">Transmembrane helix</keyword>
<evidence type="ECO:0000313" key="2">
    <source>
        <dbReference type="EMBL" id="KAE8155712.1"/>
    </source>
</evidence>
<name>A0A5N6UAV4_ASPTM</name>
<organism evidence="2 3">
    <name type="scientific">Aspergillus tamarii</name>
    <dbReference type="NCBI Taxonomy" id="41984"/>
    <lineage>
        <taxon>Eukaryota</taxon>
        <taxon>Fungi</taxon>
        <taxon>Dikarya</taxon>
        <taxon>Ascomycota</taxon>
        <taxon>Pezizomycotina</taxon>
        <taxon>Eurotiomycetes</taxon>
        <taxon>Eurotiomycetidae</taxon>
        <taxon>Eurotiales</taxon>
        <taxon>Aspergillaceae</taxon>
        <taxon>Aspergillus</taxon>
        <taxon>Aspergillus subgen. Circumdati</taxon>
    </lineage>
</organism>
<keyword evidence="1" id="KW-0472">Membrane</keyword>
<keyword evidence="1" id="KW-0812">Transmembrane</keyword>
<keyword evidence="3" id="KW-1185">Reference proteome</keyword>
<dbReference type="EMBL" id="ML738809">
    <property type="protein sequence ID" value="KAE8155712.1"/>
    <property type="molecule type" value="Genomic_DNA"/>
</dbReference>
<sequence length="68" mass="7817">MVVAGDRVAGLYFYVQVAEVEVLYSLVDYLFVVTVWSIRFGYLWSLTGLSRWCSLRDQSVPLKVCHVL</sequence>
<protein>
    <submittedName>
        <fullName evidence="2">Uncharacterized protein</fullName>
    </submittedName>
</protein>
<reference evidence="2 3" key="1">
    <citation type="submission" date="2019-04" db="EMBL/GenBank/DDBJ databases">
        <title>Friends and foes A comparative genomics study of 23 Aspergillus species from section Flavi.</title>
        <authorList>
            <consortium name="DOE Joint Genome Institute"/>
            <person name="Kjaerbolling I."/>
            <person name="Vesth T."/>
            <person name="Frisvad J.C."/>
            <person name="Nybo J.L."/>
            <person name="Theobald S."/>
            <person name="Kildgaard S."/>
            <person name="Isbrandt T."/>
            <person name="Kuo A."/>
            <person name="Sato A."/>
            <person name="Lyhne E.K."/>
            <person name="Kogle M.E."/>
            <person name="Wiebenga A."/>
            <person name="Kun R.S."/>
            <person name="Lubbers R.J."/>
            <person name="Makela M.R."/>
            <person name="Barry K."/>
            <person name="Chovatia M."/>
            <person name="Clum A."/>
            <person name="Daum C."/>
            <person name="Haridas S."/>
            <person name="He G."/>
            <person name="LaButti K."/>
            <person name="Lipzen A."/>
            <person name="Mondo S."/>
            <person name="Riley R."/>
            <person name="Salamov A."/>
            <person name="Simmons B.A."/>
            <person name="Magnuson J.K."/>
            <person name="Henrissat B."/>
            <person name="Mortensen U.H."/>
            <person name="Larsen T.O."/>
            <person name="Devries R.P."/>
            <person name="Grigoriev I.V."/>
            <person name="Machida M."/>
            <person name="Baker S.E."/>
            <person name="Andersen M.R."/>
        </authorList>
    </citation>
    <scope>NUCLEOTIDE SEQUENCE [LARGE SCALE GENOMIC DNA]</scope>
    <source>
        <strain evidence="2 3">CBS 117626</strain>
    </source>
</reference>
<gene>
    <name evidence="2" type="ORF">BDV40DRAFT_283073</name>
</gene>
<proteinExistence type="predicted"/>
<evidence type="ECO:0000313" key="3">
    <source>
        <dbReference type="Proteomes" id="UP000326950"/>
    </source>
</evidence>
<dbReference type="Proteomes" id="UP000326950">
    <property type="component" value="Unassembled WGS sequence"/>
</dbReference>
<accession>A0A5N6UAV4</accession>
<evidence type="ECO:0000256" key="1">
    <source>
        <dbReference type="SAM" id="Phobius"/>
    </source>
</evidence>
<feature type="transmembrane region" description="Helical" evidence="1">
    <location>
        <begin position="22"/>
        <end position="42"/>
    </location>
</feature>